<protein>
    <submittedName>
        <fullName evidence="2">Uncharacterized protein</fullName>
    </submittedName>
</protein>
<evidence type="ECO:0000313" key="3">
    <source>
        <dbReference type="Proteomes" id="UP000663848"/>
    </source>
</evidence>
<comment type="caution">
    <text evidence="2">The sequence shown here is derived from an EMBL/GenBank/DDBJ whole genome shotgun (WGS) entry which is preliminary data.</text>
</comment>
<organism evidence="2 3">
    <name type="scientific">Rotaria socialis</name>
    <dbReference type="NCBI Taxonomy" id="392032"/>
    <lineage>
        <taxon>Eukaryota</taxon>
        <taxon>Metazoa</taxon>
        <taxon>Spiralia</taxon>
        <taxon>Gnathifera</taxon>
        <taxon>Rotifera</taxon>
        <taxon>Eurotatoria</taxon>
        <taxon>Bdelloidea</taxon>
        <taxon>Philodinida</taxon>
        <taxon>Philodinidae</taxon>
        <taxon>Rotaria</taxon>
    </lineage>
</organism>
<feature type="compositionally biased region" description="Polar residues" evidence="1">
    <location>
        <begin position="9"/>
        <end position="23"/>
    </location>
</feature>
<proteinExistence type="predicted"/>
<evidence type="ECO:0000313" key="2">
    <source>
        <dbReference type="EMBL" id="CAF5138647.1"/>
    </source>
</evidence>
<feature type="compositionally biased region" description="Basic and acidic residues" evidence="1">
    <location>
        <begin position="26"/>
        <end position="42"/>
    </location>
</feature>
<feature type="region of interest" description="Disordered" evidence="1">
    <location>
        <begin position="1"/>
        <end position="42"/>
    </location>
</feature>
<dbReference type="Proteomes" id="UP000663848">
    <property type="component" value="Unassembled WGS sequence"/>
</dbReference>
<feature type="non-terminal residue" evidence="2">
    <location>
        <position position="1"/>
    </location>
</feature>
<sequence>SCDVDMMTFGSSTPAQRYSSSSAERIPIDKKQSTKIDNRLFN</sequence>
<evidence type="ECO:0000256" key="1">
    <source>
        <dbReference type="SAM" id="MobiDB-lite"/>
    </source>
</evidence>
<gene>
    <name evidence="2" type="ORF">QYT958_LOCUS47495</name>
</gene>
<dbReference type="EMBL" id="CAJOBR010089682">
    <property type="protein sequence ID" value="CAF5138647.1"/>
    <property type="molecule type" value="Genomic_DNA"/>
</dbReference>
<dbReference type="AlphaFoldDB" id="A0A822FW24"/>
<reference evidence="2" key="1">
    <citation type="submission" date="2021-02" db="EMBL/GenBank/DDBJ databases">
        <authorList>
            <person name="Nowell W R."/>
        </authorList>
    </citation>
    <scope>NUCLEOTIDE SEQUENCE</scope>
</reference>
<name>A0A822FW24_9BILA</name>
<accession>A0A822FW24</accession>